<dbReference type="EMBL" id="BAABAB010000006">
    <property type="protein sequence ID" value="GAA3609163.1"/>
    <property type="molecule type" value="Genomic_DNA"/>
</dbReference>
<evidence type="ECO:0000256" key="13">
    <source>
        <dbReference type="SAM" id="Phobius"/>
    </source>
</evidence>
<evidence type="ECO:0000256" key="8">
    <source>
        <dbReference type="ARBA" id="ARBA00022989"/>
    </source>
</evidence>
<dbReference type="SUPFAM" id="SSF52343">
    <property type="entry name" value="Ferredoxin reductase-like, C-terminal NADP-linked domain"/>
    <property type="match status" value="1"/>
</dbReference>
<dbReference type="SUPFAM" id="SSF63380">
    <property type="entry name" value="Riboflavin synthase domain-like"/>
    <property type="match status" value="1"/>
</dbReference>
<gene>
    <name evidence="15" type="ORF">GCM10022236_08530</name>
</gene>
<dbReference type="PANTHER" id="PTHR47354:SF8">
    <property type="entry name" value="1,2-PHENYLACETYL-COA EPOXIDASE, SUBUNIT E"/>
    <property type="match status" value="1"/>
</dbReference>
<evidence type="ECO:0000256" key="1">
    <source>
        <dbReference type="ARBA" id="ARBA00001974"/>
    </source>
</evidence>
<evidence type="ECO:0000256" key="7">
    <source>
        <dbReference type="ARBA" id="ARBA00022827"/>
    </source>
</evidence>
<protein>
    <submittedName>
        <fullName evidence="15">Ferric reductase-like transmembrane domain-containing protein</fullName>
    </submittedName>
</protein>
<evidence type="ECO:0000313" key="16">
    <source>
        <dbReference type="Proteomes" id="UP001501490"/>
    </source>
</evidence>
<dbReference type="PANTHER" id="PTHR47354">
    <property type="entry name" value="NADH OXIDOREDUCTASE HCR"/>
    <property type="match status" value="1"/>
</dbReference>
<dbReference type="InterPro" id="IPR050415">
    <property type="entry name" value="MRET"/>
</dbReference>
<dbReference type="InterPro" id="IPR017927">
    <property type="entry name" value="FAD-bd_FR_type"/>
</dbReference>
<comment type="subcellular location">
    <subcellularLocation>
        <location evidence="2">Membrane</location>
        <topology evidence="2">Multi-pass membrane protein</topology>
    </subcellularLocation>
</comment>
<dbReference type="InterPro" id="IPR017938">
    <property type="entry name" value="Riboflavin_synthase-like_b-brl"/>
</dbReference>
<keyword evidence="3" id="KW-0285">Flavoprotein</keyword>
<keyword evidence="10" id="KW-0408">Iron</keyword>
<keyword evidence="4 13" id="KW-0812">Transmembrane</keyword>
<reference evidence="16" key="1">
    <citation type="journal article" date="2019" name="Int. J. Syst. Evol. Microbiol.">
        <title>The Global Catalogue of Microorganisms (GCM) 10K type strain sequencing project: providing services to taxonomists for standard genome sequencing and annotation.</title>
        <authorList>
            <consortium name="The Broad Institute Genomics Platform"/>
            <consortium name="The Broad Institute Genome Sequencing Center for Infectious Disease"/>
            <person name="Wu L."/>
            <person name="Ma J."/>
        </authorList>
    </citation>
    <scope>NUCLEOTIDE SEQUENCE [LARGE SCALE GENOMIC DNA]</scope>
    <source>
        <strain evidence="16">JCM 16929</strain>
    </source>
</reference>
<proteinExistence type="predicted"/>
<evidence type="ECO:0000256" key="3">
    <source>
        <dbReference type="ARBA" id="ARBA00022630"/>
    </source>
</evidence>
<keyword evidence="5" id="KW-0001">2Fe-2S</keyword>
<dbReference type="Gene3D" id="3.40.50.80">
    <property type="entry name" value="Nucleotide-binding domain of ferredoxin-NADP reductase (FNR) module"/>
    <property type="match status" value="1"/>
</dbReference>
<dbReference type="Proteomes" id="UP001501490">
    <property type="component" value="Unassembled WGS sequence"/>
</dbReference>
<keyword evidence="9" id="KW-0560">Oxidoreductase</keyword>
<comment type="cofactor">
    <cofactor evidence="1">
        <name>FAD</name>
        <dbReference type="ChEBI" id="CHEBI:57692"/>
    </cofactor>
</comment>
<keyword evidence="8 13" id="KW-1133">Transmembrane helix</keyword>
<comment type="caution">
    <text evidence="15">The sequence shown here is derived from an EMBL/GenBank/DDBJ whole genome shotgun (WGS) entry which is preliminary data.</text>
</comment>
<dbReference type="InterPro" id="IPR039261">
    <property type="entry name" value="FNR_nucleotide-bd"/>
</dbReference>
<feature type="transmembrane region" description="Helical" evidence="13">
    <location>
        <begin position="78"/>
        <end position="97"/>
    </location>
</feature>
<organism evidence="15 16">
    <name type="scientific">Microlunatus ginsengisoli</name>
    <dbReference type="NCBI Taxonomy" id="363863"/>
    <lineage>
        <taxon>Bacteria</taxon>
        <taxon>Bacillati</taxon>
        <taxon>Actinomycetota</taxon>
        <taxon>Actinomycetes</taxon>
        <taxon>Propionibacteriales</taxon>
        <taxon>Propionibacteriaceae</taxon>
        <taxon>Microlunatus</taxon>
    </lineage>
</organism>
<dbReference type="RefSeq" id="WP_344801851.1">
    <property type="nucleotide sequence ID" value="NZ_BAABAB010000006.1"/>
</dbReference>
<evidence type="ECO:0000256" key="9">
    <source>
        <dbReference type="ARBA" id="ARBA00023002"/>
    </source>
</evidence>
<evidence type="ECO:0000259" key="14">
    <source>
        <dbReference type="PROSITE" id="PS51384"/>
    </source>
</evidence>
<feature type="domain" description="FAD-binding FR-type" evidence="14">
    <location>
        <begin position="247"/>
        <end position="347"/>
    </location>
</feature>
<dbReference type="InterPro" id="IPR013130">
    <property type="entry name" value="Fe3_Rdtase_TM_dom"/>
</dbReference>
<keyword evidence="11" id="KW-0411">Iron-sulfur</keyword>
<evidence type="ECO:0000256" key="2">
    <source>
        <dbReference type="ARBA" id="ARBA00004141"/>
    </source>
</evidence>
<feature type="transmembrane region" description="Helical" evidence="13">
    <location>
        <begin position="192"/>
        <end position="210"/>
    </location>
</feature>
<evidence type="ECO:0000256" key="6">
    <source>
        <dbReference type="ARBA" id="ARBA00022723"/>
    </source>
</evidence>
<name>A0ABP6ZIU0_9ACTN</name>
<keyword evidence="12 13" id="KW-0472">Membrane</keyword>
<accession>A0ABP6ZIU0</accession>
<dbReference type="PROSITE" id="PS51384">
    <property type="entry name" value="FAD_FR"/>
    <property type="match status" value="1"/>
</dbReference>
<keyword evidence="6" id="KW-0479">Metal-binding</keyword>
<feature type="transmembrane region" description="Helical" evidence="13">
    <location>
        <begin position="117"/>
        <end position="138"/>
    </location>
</feature>
<evidence type="ECO:0000256" key="4">
    <source>
        <dbReference type="ARBA" id="ARBA00022692"/>
    </source>
</evidence>
<evidence type="ECO:0000256" key="12">
    <source>
        <dbReference type="ARBA" id="ARBA00023136"/>
    </source>
</evidence>
<feature type="transmembrane region" description="Helical" evidence="13">
    <location>
        <begin position="39"/>
        <end position="58"/>
    </location>
</feature>
<keyword evidence="7" id="KW-0274">FAD</keyword>
<dbReference type="Gene3D" id="2.40.30.10">
    <property type="entry name" value="Translation factors"/>
    <property type="match status" value="1"/>
</dbReference>
<dbReference type="Pfam" id="PF01794">
    <property type="entry name" value="Ferric_reduct"/>
    <property type="match status" value="1"/>
</dbReference>
<evidence type="ECO:0000256" key="10">
    <source>
        <dbReference type="ARBA" id="ARBA00023004"/>
    </source>
</evidence>
<evidence type="ECO:0000313" key="15">
    <source>
        <dbReference type="EMBL" id="GAA3609163.1"/>
    </source>
</evidence>
<sequence>MAGLFVTDAAAPAQVAPARPNHRRRVGPLGVRARSDRRVRVVSAMSLWAALLLVTYWWDADGGIRDLAGWASTLTSTGRLTGLWSAQLLLAQVLLMARLPVLENAYGRDRLTRIHRIVGFTSFTLMVAHIVLIIGGYASAQWSAVLGTSWDLLTDYGGVLLAAAGTICLIMVVVTSLRAARRRLRYESWHLLHLYAYLGVGLALPHQLWTGQEFLQSRGATVYWWTIWAATAAAVLVWRIGLPVARSLSHGLRVTSVVPEAPGVVSVYLTGRWLARLPLEAGQFLNVRFLSGAGWTRANPYSISAAPDGHSIRITAKVVGDGSRRLLGLRPGTRLIFEGPYGRLGDRARDRHRVLLMGAGVGITPLRALAEGLDYRPGEAVVLQRFSDRPLFAAEFDVLRRERGLQVIFLPGRRTSARSVLGPAAGNSELAALRHWVPDLAEREVFLCGPDPWTNAAVGLCRAAGVPEDRIHTERFGW</sequence>
<feature type="transmembrane region" description="Helical" evidence="13">
    <location>
        <begin position="158"/>
        <end position="180"/>
    </location>
</feature>
<evidence type="ECO:0000256" key="5">
    <source>
        <dbReference type="ARBA" id="ARBA00022714"/>
    </source>
</evidence>
<dbReference type="PRINTS" id="PR00410">
    <property type="entry name" value="PHEHYDRXLASE"/>
</dbReference>
<keyword evidence="16" id="KW-1185">Reference proteome</keyword>
<feature type="transmembrane region" description="Helical" evidence="13">
    <location>
        <begin position="222"/>
        <end position="242"/>
    </location>
</feature>
<evidence type="ECO:0000256" key="11">
    <source>
        <dbReference type="ARBA" id="ARBA00023014"/>
    </source>
</evidence>